<dbReference type="EMBL" id="PCDP01000019">
    <property type="protein sequence ID" value="PZM15478.1"/>
    <property type="molecule type" value="Genomic_DNA"/>
</dbReference>
<dbReference type="Proteomes" id="UP000248925">
    <property type="component" value="Unassembled WGS sequence"/>
</dbReference>
<dbReference type="CDD" id="cd01392">
    <property type="entry name" value="HTH_LacI"/>
    <property type="match status" value="1"/>
</dbReference>
<evidence type="ECO:0000256" key="2">
    <source>
        <dbReference type="ARBA" id="ARBA00023125"/>
    </source>
</evidence>
<dbReference type="RefSeq" id="WP_111159479.1">
    <property type="nucleotide sequence ID" value="NZ_PCDP01000019.1"/>
</dbReference>
<dbReference type="SUPFAM" id="SSF47413">
    <property type="entry name" value="lambda repressor-like DNA-binding domains"/>
    <property type="match status" value="1"/>
</dbReference>
<feature type="domain" description="HTH lacI-type" evidence="4">
    <location>
        <begin position="2"/>
        <end position="56"/>
    </location>
</feature>
<dbReference type="OrthoDB" id="8328706at2"/>
<evidence type="ECO:0000259" key="4">
    <source>
        <dbReference type="PROSITE" id="PS50932"/>
    </source>
</evidence>
<keyword evidence="6" id="KW-1185">Reference proteome</keyword>
<dbReference type="AlphaFoldDB" id="A0A2W4CXE5"/>
<dbReference type="InterPro" id="IPR000843">
    <property type="entry name" value="HTH_LacI"/>
</dbReference>
<evidence type="ECO:0000256" key="3">
    <source>
        <dbReference type="ARBA" id="ARBA00023163"/>
    </source>
</evidence>
<evidence type="ECO:0000256" key="1">
    <source>
        <dbReference type="ARBA" id="ARBA00023015"/>
    </source>
</evidence>
<name>A0A2W4CXE5_9HYPH</name>
<dbReference type="GO" id="GO:0000976">
    <property type="term" value="F:transcription cis-regulatory region binding"/>
    <property type="evidence" value="ECO:0007669"/>
    <property type="project" value="TreeGrafter"/>
</dbReference>
<proteinExistence type="predicted"/>
<dbReference type="InterPro" id="IPR001761">
    <property type="entry name" value="Peripla_BP/Lac1_sug-bd_dom"/>
</dbReference>
<dbReference type="SUPFAM" id="SSF53822">
    <property type="entry name" value="Periplasmic binding protein-like I"/>
    <property type="match status" value="1"/>
</dbReference>
<dbReference type="SMART" id="SM00354">
    <property type="entry name" value="HTH_LACI"/>
    <property type="match status" value="1"/>
</dbReference>
<gene>
    <name evidence="5" type="ORF">CPY51_06495</name>
</gene>
<accession>A0A2W4CXE5</accession>
<protein>
    <submittedName>
        <fullName evidence="5">LacI family transcriptional regulator</fullName>
    </submittedName>
</protein>
<dbReference type="Gene3D" id="3.40.50.2300">
    <property type="match status" value="2"/>
</dbReference>
<evidence type="ECO:0000313" key="5">
    <source>
        <dbReference type="EMBL" id="PZM15478.1"/>
    </source>
</evidence>
<dbReference type="PANTHER" id="PTHR30146">
    <property type="entry name" value="LACI-RELATED TRANSCRIPTIONAL REPRESSOR"/>
    <property type="match status" value="1"/>
</dbReference>
<reference evidence="5 6" key="1">
    <citation type="journal article" date="2018" name="Sci. Rep.">
        <title>Rhizobium tumorigenes sp. nov., a novel plant tumorigenic bacterium isolated from cane gall tumors on thornless blackberry.</title>
        <authorList>
            <person name="Kuzmanovi N."/>
            <person name="Smalla K."/>
            <person name="Gronow S."/>
            <person name="PuBawska J."/>
        </authorList>
    </citation>
    <scope>NUCLEOTIDE SEQUENCE [LARGE SCALE GENOMIC DNA]</scope>
    <source>
        <strain evidence="5 6">CCBAU 85046</strain>
    </source>
</reference>
<sequence>MVGIRDIAAHLNVSVASVSRALNNHPYVNEELRRRVVESAKLLGYQPKQSGRSLRQGVSKTVGFMIETHPKLTSNIDLFLMSIFDGVQTVMRRHALSLVVLPCSGDEDPVEYLRGVVERRFVDALILSATRPNDKRVALLTKEGMPFITLGRTGFRDKQPWIDLDFESFAEQSVDRLYRSGNRRIAIMVPAGPLNFGQITLVGYQRALEKRGIAFDPALVAHVVLDEASAASACNTLLMNADPPTGIILINEALASGVYTCLRQSNLEPGRDVEIVSLEDGRLRSLPSPLTRFRFATHDIGIALGESLLSLVPAFAHYYAGTEFQRLWQFEVVEPTDLNT</sequence>
<dbReference type="Pfam" id="PF00532">
    <property type="entry name" value="Peripla_BP_1"/>
    <property type="match status" value="1"/>
</dbReference>
<keyword evidence="1" id="KW-0805">Transcription regulation</keyword>
<dbReference type="Gene3D" id="1.10.260.40">
    <property type="entry name" value="lambda repressor-like DNA-binding domains"/>
    <property type="match status" value="1"/>
</dbReference>
<dbReference type="GO" id="GO:0003700">
    <property type="term" value="F:DNA-binding transcription factor activity"/>
    <property type="evidence" value="ECO:0007669"/>
    <property type="project" value="TreeGrafter"/>
</dbReference>
<dbReference type="InterPro" id="IPR028082">
    <property type="entry name" value="Peripla_BP_I"/>
</dbReference>
<dbReference type="PANTHER" id="PTHR30146:SF138">
    <property type="entry name" value="TRANSCRIPTIONAL REGULATORY PROTEIN"/>
    <property type="match status" value="1"/>
</dbReference>
<organism evidence="5 6">
    <name type="scientific">Rhizobium tubonense</name>
    <dbReference type="NCBI Taxonomy" id="484088"/>
    <lineage>
        <taxon>Bacteria</taxon>
        <taxon>Pseudomonadati</taxon>
        <taxon>Pseudomonadota</taxon>
        <taxon>Alphaproteobacteria</taxon>
        <taxon>Hyphomicrobiales</taxon>
        <taxon>Rhizobiaceae</taxon>
        <taxon>Rhizobium/Agrobacterium group</taxon>
        <taxon>Rhizobium</taxon>
    </lineage>
</organism>
<evidence type="ECO:0000313" key="6">
    <source>
        <dbReference type="Proteomes" id="UP000248925"/>
    </source>
</evidence>
<keyword evidence="3" id="KW-0804">Transcription</keyword>
<comment type="caution">
    <text evidence="5">The sequence shown here is derived from an EMBL/GenBank/DDBJ whole genome shotgun (WGS) entry which is preliminary data.</text>
</comment>
<dbReference type="PROSITE" id="PS50932">
    <property type="entry name" value="HTH_LACI_2"/>
    <property type="match status" value="1"/>
</dbReference>
<dbReference type="Pfam" id="PF00356">
    <property type="entry name" value="LacI"/>
    <property type="match status" value="1"/>
</dbReference>
<keyword evidence="2" id="KW-0238">DNA-binding</keyword>
<dbReference type="InterPro" id="IPR010982">
    <property type="entry name" value="Lambda_DNA-bd_dom_sf"/>
</dbReference>